<dbReference type="AlphaFoldDB" id="A0A9N7AMC9"/>
<organism evidence="1 2">
    <name type="scientific">Clostridium botulinum D str. 1873</name>
    <dbReference type="NCBI Taxonomy" id="592027"/>
    <lineage>
        <taxon>Bacteria</taxon>
        <taxon>Bacillati</taxon>
        <taxon>Bacillota</taxon>
        <taxon>Clostridia</taxon>
        <taxon>Eubacteriales</taxon>
        <taxon>Clostridiaceae</taxon>
        <taxon>Clostridium</taxon>
    </lineage>
</organism>
<geneLocation type="plasmid" evidence="1 2">
    <name>pCLG2</name>
</geneLocation>
<evidence type="ECO:0000313" key="1">
    <source>
        <dbReference type="EMBL" id="ACT33737.1"/>
    </source>
</evidence>
<proteinExistence type="predicted"/>
<dbReference type="EMBL" id="CP001660">
    <property type="protein sequence ID" value="ACT33737.1"/>
    <property type="molecule type" value="Genomic_DNA"/>
</dbReference>
<gene>
    <name evidence="1" type="ORF">CLG_A0039</name>
</gene>
<dbReference type="Gene3D" id="2.40.10.10">
    <property type="entry name" value="Trypsin-like serine proteases"/>
    <property type="match status" value="2"/>
</dbReference>
<dbReference type="Pfam" id="PF13365">
    <property type="entry name" value="Trypsin_2"/>
    <property type="match status" value="1"/>
</dbReference>
<evidence type="ECO:0000313" key="2">
    <source>
        <dbReference type="Proteomes" id="UP000006160"/>
    </source>
</evidence>
<sequence>MYYCEENKIEKLIAHICNYEYKYFFNKANVVGIGCGYKIKNGFYTNKLCIQVFTNKKLHSNQLNSQDLIPNLYKGILTDVIQTGVFSSCSLSRRIRPTVGGYVIGNEYKNEVSATLGCLVTDNKDLFILSNNHVLAMLNEAPLGTKIIQPSCNWGGSFETDVIAILSKYIQIRFLGVISIPTNYVDCAIGKVINKSLVSSKIAFVGLPTGTIIPRLNENVTKVGYKTELTMGIIKSIHNTIVTEFDDNGKKAMFKEQILTTRMGESGDSGAMLLDRNNNVIGLLMSNADTHSTFNPINTILKELKVQLVTSEL</sequence>
<dbReference type="InterPro" id="IPR009003">
    <property type="entry name" value="Peptidase_S1_PA"/>
</dbReference>
<dbReference type="Proteomes" id="UP000006160">
    <property type="component" value="Plasmid pCLG2"/>
</dbReference>
<reference evidence="1 2" key="1">
    <citation type="submission" date="2009-10" db="EMBL/GenBank/DDBJ databases">
        <authorList>
            <person name="Joardar V."/>
            <person name="Shrivastava S."/>
            <person name="Brinkac L.M."/>
            <person name="Harkins D.M."/>
            <person name="Durkin A.S."/>
            <person name="Sutton G."/>
        </authorList>
    </citation>
    <scope>NUCLEOTIDE SEQUENCE [LARGE SCALE GENOMIC DNA]</scope>
    <source>
        <strain evidence="2">D str. 1873</strain>
        <plasmid evidence="1 2">pCLG2</plasmid>
    </source>
</reference>
<name>A0A9N7AMC9_CLOBO</name>
<dbReference type="SUPFAM" id="SSF50494">
    <property type="entry name" value="Trypsin-like serine proteases"/>
    <property type="match status" value="1"/>
</dbReference>
<keyword evidence="1" id="KW-0614">Plasmid</keyword>
<dbReference type="RefSeq" id="WP_003380896.1">
    <property type="nucleotide sequence ID" value="NC_012945.1"/>
</dbReference>
<dbReference type="InterPro" id="IPR043504">
    <property type="entry name" value="Peptidase_S1_PA_chymotrypsin"/>
</dbReference>
<accession>A0A9N7AMC9</accession>
<protein>
    <submittedName>
        <fullName evidence="1">Uncharacterized protein</fullName>
    </submittedName>
</protein>
<dbReference type="GeneID" id="66320318"/>